<evidence type="ECO:0000313" key="6">
    <source>
        <dbReference type="EMBL" id="KAE8731830.1"/>
    </source>
</evidence>
<dbReference type="InterPro" id="IPR013591">
    <property type="entry name" value="Brevis_radix_dom"/>
</dbReference>
<dbReference type="InterPro" id="IPR027988">
    <property type="entry name" value="BRX_N"/>
</dbReference>
<feature type="region of interest" description="Disordered" evidence="4">
    <location>
        <begin position="66"/>
        <end position="100"/>
    </location>
</feature>
<feature type="compositionally biased region" description="Polar residues" evidence="4">
    <location>
        <begin position="66"/>
        <end position="76"/>
    </location>
</feature>
<dbReference type="Proteomes" id="UP000436088">
    <property type="component" value="Unassembled WGS sequence"/>
</dbReference>
<dbReference type="PROSITE" id="PS51514">
    <property type="entry name" value="BRX"/>
    <property type="match status" value="1"/>
</dbReference>
<dbReference type="EMBL" id="VEPZ02000181">
    <property type="protein sequence ID" value="KAE8731830.1"/>
    <property type="molecule type" value="Genomic_DNA"/>
</dbReference>
<proteinExistence type="inferred from homology"/>
<dbReference type="Pfam" id="PF08381">
    <property type="entry name" value="BRX"/>
    <property type="match status" value="1"/>
</dbReference>
<evidence type="ECO:0000256" key="1">
    <source>
        <dbReference type="ARBA" id="ARBA00004123"/>
    </source>
</evidence>
<gene>
    <name evidence="6" type="ORF">F3Y22_tig00002511pilonHSYRG00321</name>
</gene>
<dbReference type="GO" id="GO:0005634">
    <property type="term" value="C:nucleus"/>
    <property type="evidence" value="ECO:0007669"/>
    <property type="project" value="UniProtKB-SubCell"/>
</dbReference>
<accession>A0A6A3CR17</accession>
<evidence type="ECO:0000313" key="7">
    <source>
        <dbReference type="Proteomes" id="UP000436088"/>
    </source>
</evidence>
<evidence type="ECO:0000256" key="3">
    <source>
        <dbReference type="ARBA" id="ARBA00023242"/>
    </source>
</evidence>
<dbReference type="Pfam" id="PF13713">
    <property type="entry name" value="BRX_N"/>
    <property type="match status" value="1"/>
</dbReference>
<keyword evidence="7" id="KW-1185">Reference proteome</keyword>
<comment type="subcellular location">
    <subcellularLocation>
        <location evidence="1">Nucleus</location>
    </subcellularLocation>
</comment>
<dbReference type="AlphaFoldDB" id="A0A6A3CR17"/>
<evidence type="ECO:0000256" key="4">
    <source>
        <dbReference type="SAM" id="MobiDB-lite"/>
    </source>
</evidence>
<dbReference type="PANTHER" id="PTHR46058">
    <property type="entry name" value="PROTEIN BREVIS RADIX-LIKE 1"/>
    <property type="match status" value="1"/>
</dbReference>
<sequence>MLTRICSYTASQLKDMAERLPPGVYGTENIQPAYLQNGLEPNGVHYPDAKGEGHLRSDSIGGSVLDSTAISGTMSPGQLHRKPTGANGGGDHSGTRLLNGSGGLQEGGCSVLAAVNERESGCFGEGENGMKSKSSALIANGNQVEAEWIEQYEPGVYVTLVALQDGTRDFKRVRFRNAHIYAAVEDSESTKQKLGGRRTATRYMSGTTSTYQTKHRFLGKLLEDRKELSHPLLKCNNKLLTDWVQGGPRFVSMTPSIIYFVAFSFSLGDGEGHMDVEL</sequence>
<reference evidence="6" key="1">
    <citation type="submission" date="2019-09" db="EMBL/GenBank/DDBJ databases">
        <title>Draft genome information of white flower Hibiscus syriacus.</title>
        <authorList>
            <person name="Kim Y.-M."/>
        </authorList>
    </citation>
    <scope>NUCLEOTIDE SEQUENCE [LARGE SCALE GENOMIC DNA]</scope>
    <source>
        <strain evidence="6">YM2019G1</strain>
    </source>
</reference>
<protein>
    <recommendedName>
        <fullName evidence="5">BRX domain-containing protein</fullName>
    </recommendedName>
</protein>
<organism evidence="6 7">
    <name type="scientific">Hibiscus syriacus</name>
    <name type="common">Rose of Sharon</name>
    <dbReference type="NCBI Taxonomy" id="106335"/>
    <lineage>
        <taxon>Eukaryota</taxon>
        <taxon>Viridiplantae</taxon>
        <taxon>Streptophyta</taxon>
        <taxon>Embryophyta</taxon>
        <taxon>Tracheophyta</taxon>
        <taxon>Spermatophyta</taxon>
        <taxon>Magnoliopsida</taxon>
        <taxon>eudicotyledons</taxon>
        <taxon>Gunneridae</taxon>
        <taxon>Pentapetalae</taxon>
        <taxon>rosids</taxon>
        <taxon>malvids</taxon>
        <taxon>Malvales</taxon>
        <taxon>Malvaceae</taxon>
        <taxon>Malvoideae</taxon>
        <taxon>Hibiscus</taxon>
    </lineage>
</organism>
<feature type="domain" description="BRX" evidence="5">
    <location>
        <begin position="146"/>
        <end position="202"/>
    </location>
</feature>
<evidence type="ECO:0000259" key="5">
    <source>
        <dbReference type="PROSITE" id="PS51514"/>
    </source>
</evidence>
<keyword evidence="3" id="KW-0539">Nucleus</keyword>
<comment type="caution">
    <text evidence="6">The sequence shown here is derived from an EMBL/GenBank/DDBJ whole genome shotgun (WGS) entry which is preliminary data.</text>
</comment>
<evidence type="ECO:0000256" key="2">
    <source>
        <dbReference type="ARBA" id="ARBA00009057"/>
    </source>
</evidence>
<dbReference type="InterPro" id="IPR044532">
    <property type="entry name" value="BRX-like"/>
</dbReference>
<comment type="similarity">
    <text evidence="2">Belongs to the BRX family.</text>
</comment>
<name>A0A6A3CR17_HIBSY</name>
<dbReference type="PANTHER" id="PTHR46058:SF26">
    <property type="entry name" value="PROTEIN BREVIS RADIX-LIKE 1"/>
    <property type="match status" value="1"/>
</dbReference>